<dbReference type="EMBL" id="KN847323">
    <property type="protein sequence ID" value="KIW49076.1"/>
    <property type="molecule type" value="Genomic_DNA"/>
</dbReference>
<feature type="transmembrane region" description="Helical" evidence="5">
    <location>
        <begin position="289"/>
        <end position="310"/>
    </location>
</feature>
<dbReference type="InterPro" id="IPR030185">
    <property type="entry name" value="Mae1"/>
</dbReference>
<keyword evidence="3 5" id="KW-1133">Transmembrane helix</keyword>
<keyword evidence="4 5" id="KW-0472">Membrane</keyword>
<dbReference type="InterPro" id="IPR004695">
    <property type="entry name" value="SLAC1/Mae1/Ssu1/TehA"/>
</dbReference>
<dbReference type="Gene3D" id="1.50.10.150">
    <property type="entry name" value="Voltage-dependent anion channel"/>
    <property type="match status" value="1"/>
</dbReference>
<feature type="transmembrane region" description="Helical" evidence="5">
    <location>
        <begin position="317"/>
        <end position="338"/>
    </location>
</feature>
<organism evidence="6 7">
    <name type="scientific">Exophiala xenobiotica</name>
    <dbReference type="NCBI Taxonomy" id="348802"/>
    <lineage>
        <taxon>Eukaryota</taxon>
        <taxon>Fungi</taxon>
        <taxon>Dikarya</taxon>
        <taxon>Ascomycota</taxon>
        <taxon>Pezizomycotina</taxon>
        <taxon>Eurotiomycetes</taxon>
        <taxon>Chaetothyriomycetidae</taxon>
        <taxon>Chaetothyriales</taxon>
        <taxon>Herpotrichiellaceae</taxon>
        <taxon>Exophiala</taxon>
    </lineage>
</organism>
<keyword evidence="7" id="KW-1185">Reference proteome</keyword>
<dbReference type="CDD" id="cd09317">
    <property type="entry name" value="TDT_Mae1_like"/>
    <property type="match status" value="1"/>
</dbReference>
<evidence type="ECO:0000256" key="3">
    <source>
        <dbReference type="ARBA" id="ARBA00022989"/>
    </source>
</evidence>
<evidence type="ECO:0000256" key="5">
    <source>
        <dbReference type="SAM" id="Phobius"/>
    </source>
</evidence>
<evidence type="ECO:0000313" key="6">
    <source>
        <dbReference type="EMBL" id="KIW49076.1"/>
    </source>
</evidence>
<gene>
    <name evidence="6" type="ORF">PV05_10790</name>
</gene>
<proteinExistence type="predicted"/>
<accession>A0A0D2BA39</accession>
<dbReference type="GO" id="GO:0015140">
    <property type="term" value="F:malate transmembrane transporter activity"/>
    <property type="evidence" value="ECO:0007669"/>
    <property type="project" value="InterPro"/>
</dbReference>
<feature type="transmembrane region" description="Helical" evidence="5">
    <location>
        <begin position="344"/>
        <end position="366"/>
    </location>
</feature>
<feature type="transmembrane region" description="Helical" evidence="5">
    <location>
        <begin position="166"/>
        <end position="188"/>
    </location>
</feature>
<dbReference type="OrthoDB" id="2901184at2759"/>
<protein>
    <submittedName>
        <fullName evidence="6">Uncharacterized protein</fullName>
    </submittedName>
</protein>
<feature type="transmembrane region" description="Helical" evidence="5">
    <location>
        <begin position="100"/>
        <end position="122"/>
    </location>
</feature>
<dbReference type="InterPro" id="IPR038665">
    <property type="entry name" value="Voltage-dep_anion_channel_sf"/>
</dbReference>
<name>A0A0D2BA39_9EURO</name>
<feature type="transmembrane region" description="Helical" evidence="5">
    <location>
        <begin position="263"/>
        <end position="283"/>
    </location>
</feature>
<dbReference type="HOGENOM" id="CLU_030057_2_0_1"/>
<sequence>MVRRKVLNAYSENAKGHHVSYGERLAHFTWAWFECTMSTGAMAALLSLQPYTFPGLKTIGKVVFIIDLVLFISFTILITMRFGMNRGALTKSLHHPHESFYFGTFWVSLGLIIYCIQSYAVPSCGPWLVQTLEVLYWLFAGCVILVSIFQYHVIFDLEQLPVEDAMPSWILPVYPFIILGPLAANLLYNQPRPSSALPILIGGITFQGFGWCFAFIQYTLYVTRLTSGLLPEEPKRPGMYVAVGPAAYTAYALITLGSQAQVILPPGFLGISTIPVGDIWKAIGVGAGLFLWFLAFWFSFLSTVGLLHGWKHAHFTLNSWAVVFPNAGLTSALIQIGSVLSSDGIKAVCSGMTIVLCIVWLCLAALNIKALWRGQILWPHKDEDMEDIEGHEQ</sequence>
<dbReference type="Proteomes" id="UP000054342">
    <property type="component" value="Unassembled WGS sequence"/>
</dbReference>
<reference evidence="6 7" key="1">
    <citation type="submission" date="2015-01" db="EMBL/GenBank/DDBJ databases">
        <title>The Genome Sequence of Exophiala xenobiotica CBS118157.</title>
        <authorList>
            <consortium name="The Broad Institute Genomics Platform"/>
            <person name="Cuomo C."/>
            <person name="de Hoog S."/>
            <person name="Gorbushina A."/>
            <person name="Stielow B."/>
            <person name="Teixiera M."/>
            <person name="Abouelleil A."/>
            <person name="Chapman S.B."/>
            <person name="Priest M."/>
            <person name="Young S.K."/>
            <person name="Wortman J."/>
            <person name="Nusbaum C."/>
            <person name="Birren B."/>
        </authorList>
    </citation>
    <scope>NUCLEOTIDE SEQUENCE [LARGE SCALE GENOMIC DNA]</scope>
    <source>
        <strain evidence="6 7">CBS 118157</strain>
    </source>
</reference>
<dbReference type="RefSeq" id="XP_013309660.1">
    <property type="nucleotide sequence ID" value="XM_013454206.1"/>
</dbReference>
<evidence type="ECO:0000256" key="2">
    <source>
        <dbReference type="ARBA" id="ARBA00022692"/>
    </source>
</evidence>
<keyword evidence="2 5" id="KW-0812">Transmembrane</keyword>
<feature type="transmembrane region" description="Helical" evidence="5">
    <location>
        <begin position="238"/>
        <end position="256"/>
    </location>
</feature>
<comment type="subcellular location">
    <subcellularLocation>
        <location evidence="1">Membrane</location>
        <topology evidence="1">Multi-pass membrane protein</topology>
    </subcellularLocation>
</comment>
<feature type="transmembrane region" description="Helical" evidence="5">
    <location>
        <begin position="195"/>
        <end position="218"/>
    </location>
</feature>
<dbReference type="GeneID" id="25332698"/>
<feature type="transmembrane region" description="Helical" evidence="5">
    <location>
        <begin position="134"/>
        <end position="154"/>
    </location>
</feature>
<dbReference type="Pfam" id="PF03595">
    <property type="entry name" value="SLAC1"/>
    <property type="match status" value="1"/>
</dbReference>
<feature type="transmembrane region" description="Helical" evidence="5">
    <location>
        <begin position="60"/>
        <end position="80"/>
    </location>
</feature>
<evidence type="ECO:0000256" key="4">
    <source>
        <dbReference type="ARBA" id="ARBA00023136"/>
    </source>
</evidence>
<dbReference type="GO" id="GO:0016020">
    <property type="term" value="C:membrane"/>
    <property type="evidence" value="ECO:0007669"/>
    <property type="project" value="UniProtKB-SubCell"/>
</dbReference>
<dbReference type="STRING" id="348802.A0A0D2BA39"/>
<dbReference type="PANTHER" id="PTHR31162">
    <property type="entry name" value="MALIC ACID TRANSPORT PROTEIN-RELATED"/>
    <property type="match status" value="1"/>
</dbReference>
<dbReference type="AlphaFoldDB" id="A0A0D2BA39"/>
<evidence type="ECO:0000313" key="7">
    <source>
        <dbReference type="Proteomes" id="UP000054342"/>
    </source>
</evidence>
<evidence type="ECO:0000256" key="1">
    <source>
        <dbReference type="ARBA" id="ARBA00004141"/>
    </source>
</evidence>
<dbReference type="PANTHER" id="PTHR31162:SF0">
    <property type="entry name" value="MALIC ACID TRANSPORT PROTEIN"/>
    <property type="match status" value="1"/>
</dbReference>